<feature type="compositionally biased region" description="Low complexity" evidence="4">
    <location>
        <begin position="363"/>
        <end position="375"/>
    </location>
</feature>
<feature type="compositionally biased region" description="Basic and acidic residues" evidence="4">
    <location>
        <begin position="958"/>
        <end position="970"/>
    </location>
</feature>
<dbReference type="Gene3D" id="3.30.70.330">
    <property type="match status" value="5"/>
</dbReference>
<dbReference type="Pfam" id="PF00076">
    <property type="entry name" value="RRM_1"/>
    <property type="match status" value="3"/>
</dbReference>
<feature type="compositionally biased region" description="Low complexity" evidence="4">
    <location>
        <begin position="1056"/>
        <end position="1066"/>
    </location>
</feature>
<feature type="compositionally biased region" description="Basic and acidic residues" evidence="4">
    <location>
        <begin position="1272"/>
        <end position="1414"/>
    </location>
</feature>
<feature type="compositionally biased region" description="Polar residues" evidence="4">
    <location>
        <begin position="219"/>
        <end position="251"/>
    </location>
</feature>
<feature type="compositionally biased region" description="Basic and acidic residues" evidence="4">
    <location>
        <begin position="1688"/>
        <end position="1700"/>
    </location>
</feature>
<dbReference type="SUPFAM" id="SSF54928">
    <property type="entry name" value="RNA-binding domain, RBD"/>
    <property type="match status" value="4"/>
</dbReference>
<feature type="compositionally biased region" description="Basic and acidic residues" evidence="4">
    <location>
        <begin position="479"/>
        <end position="490"/>
    </location>
</feature>
<evidence type="ECO:0000259" key="5">
    <source>
        <dbReference type="PROSITE" id="PS50102"/>
    </source>
</evidence>
<feature type="compositionally biased region" description="Polar residues" evidence="4">
    <location>
        <begin position="303"/>
        <end position="317"/>
    </location>
</feature>
<gene>
    <name evidence="6" type="ORF">MAR_027325</name>
</gene>
<sequence>MAGDMYFFGPPSGRNLRSILAMSVIIRLQGLSWSASAMDIRNFFKGLSIPPGGVRIIGGEKGDAFIAFGTDEDARQAMMMSSKLLNDLPVQLYLSSKTEMQNTILQAKTTTTTPPVVETLTPAAQQPTLQMTGPSSGLLANQQTSGGATGVKIDQSTLASLSQISGLLPGNIQQALGFLASANLTNPLGTNNAQGHTTGVQNNQTKGFQSVLPGEYSVGGQTNNVGQYRPNQQANFNNSNIVNQSGSNQGLGQYPQNQPGWGQQQPFNPQGNQSPQNTVHEPPSGFPGQRLPPMGKLSEQVHKQPQQPQTSVNQFGNTGMPYGRGQPAVTKQNAGPVSSFGKFFPTGQTPPATSVARTGAPGGNLSSRGSSTSLSDQVDEFGRNKPVDKVKSTDTRDNKRGSKERDRSRDRSRERSRRDSPRDRDRRDRDSSRRRDRDDDKKSRRDRDRDRRPRDRDKDRDSDSSSSRRGTRKRSLSPDSKDIKEQDKKLQTNKPGSNVPSALETASKPFTFDTSSLTSKMTVTSQTAIPSATPPSVSSVSSPLFPVVPPATQAGKNILGQPPAFLRPLLGLATSTSTPTSGLNPPNIPSQVPPISQHMSAGPGAQFPGNQRYPGPRSMLPQGDVGARPNTRMPLMGMGPQGAQEPNRFRPPNPAQNSYGPVPPVSGMNRMPAPGNRETNTLLPNPPLVNQPFIPNQKDQNTNAPYGRGQPPLDGGFRSPVGREQGNMGPRDNFNRPSEGPGFDHPPDQQPPFGGRGHQQFGEGPPVGQRPPAFRGRGDGGPRFGGRSAPLLPNPDQPPFETAHDHRGPPPDHRGAPPGAFRDRQMPIDDRPFDERRHHFHGAPDREGKFENRSPPPFDDLHGVPPGPPFDREANIQGRDNFRYQSHRGRGRGGHYIDNRRPPDFPEPPVEDHGFGPPEVFYDDPLAIRDRGRLEPGDRFNRPPNDVPSDFRPPFSNDRFDGRPDDRLDGEPGFNSGPGERFAGRGRALLDTPRGRGGDFPFEGPQGRGDGRRFDGPPGRFDGPRGLEFDGPLGRVDNMCFAGPPGRGDDGRFDRPLGPFDGPPGRVGRGDDRHFDGPPGREFDSGPGRGDDMCFEGPPGRGDDRRFHGPPGLMDGPLGRDDIRFDGPPGRNDDRRLDGRSGPGDDRRIDGLRVRDERRSGAPTANEDDRRFDGPRVRDERHPGGPPSQGNRRMGGPTGSTFNCPPGSEGFVDKRFDGPLGQREDRRLSESEDWDNRVPPTGFVAREPDRNIGGAPGRNDGRRFIGSANDIRQGDFKERFDDVPHREDRRGDGPGPQRDDRQGVERRSERSDSRRGDDKRSERHSDRDRRSGRSDDRRVEDKKADRKRSEDSSRSDRRSERDRRDRSDRSDRGRETRDKKEESKDKNRDDKNSSKVSTREETKKLEDKSIDSPKKNANGESTAAIKDKENADIRKPSNIDSSTKKELVKVSEMEKMSTDVEKSLKTVLISNLAKDATYKEIRKFFSNCDIPKNGIKLINDGEGKRTDKTFILFSDEISFKEALKKDRLRLKALPIVIKPVPRTEYDAAIDSYTPPGSLDRGKEVDLCNTMSATLRALKGEPELTLPKISSPRHQEDFVVKIEALPNNTTSDAIRRLFHGCAIAKKGEAIFIDSDSKLPCTGVSYVEFENDESFKKAMQRKWLNGISIKLTRSNKQAIASMLAKMKAEVEANRAPEKKDPKPSVQSVRPADTKSPDIFGSTISTPEIKLDSDQVFLRLKNTLGLKNWDIRPIFDGLGVKVINVQVAHDAIGKPVGEAFVEFDNSASAQKALQKKNNLYVKGQKISMEPLNRVEAIESLRMSKQALQPEPPSRDDVFYFVKASGLPKNATTGELMIFFTGYQPAPESIRLNIADGNQPPDTSTALIGFRVREDAERAVGEKNQQLLRAQKVQLTKVIL</sequence>
<feature type="compositionally biased region" description="Polar residues" evidence="4">
    <location>
        <begin position="346"/>
        <end position="356"/>
    </location>
</feature>
<feature type="compositionally biased region" description="Polar residues" evidence="4">
    <location>
        <begin position="190"/>
        <end position="208"/>
    </location>
</feature>
<keyword evidence="1" id="KW-0677">Repeat</keyword>
<dbReference type="Proteomes" id="UP001164746">
    <property type="component" value="Chromosome 8"/>
</dbReference>
<keyword evidence="2 3" id="KW-0694">RNA-binding</keyword>
<feature type="region of interest" description="Disordered" evidence="4">
    <location>
        <begin position="190"/>
        <end position="543"/>
    </location>
</feature>
<feature type="compositionally biased region" description="Basic and acidic residues" evidence="4">
    <location>
        <begin position="926"/>
        <end position="941"/>
    </location>
</feature>
<feature type="compositionally biased region" description="Low complexity" evidence="4">
    <location>
        <begin position="252"/>
        <end position="277"/>
    </location>
</feature>
<evidence type="ECO:0000256" key="3">
    <source>
        <dbReference type="PROSITE-ProRule" id="PRU00176"/>
    </source>
</evidence>
<organism evidence="6 7">
    <name type="scientific">Mya arenaria</name>
    <name type="common">Soft-shell clam</name>
    <dbReference type="NCBI Taxonomy" id="6604"/>
    <lineage>
        <taxon>Eukaryota</taxon>
        <taxon>Metazoa</taxon>
        <taxon>Spiralia</taxon>
        <taxon>Lophotrochozoa</taxon>
        <taxon>Mollusca</taxon>
        <taxon>Bivalvia</taxon>
        <taxon>Autobranchia</taxon>
        <taxon>Heteroconchia</taxon>
        <taxon>Euheterodonta</taxon>
        <taxon>Imparidentia</taxon>
        <taxon>Neoheterodontei</taxon>
        <taxon>Myida</taxon>
        <taxon>Myoidea</taxon>
        <taxon>Myidae</taxon>
        <taxon>Mya</taxon>
    </lineage>
</organism>
<dbReference type="CDD" id="cd12510">
    <property type="entry name" value="RRM1_RBM12_like"/>
    <property type="match status" value="1"/>
</dbReference>
<keyword evidence="7" id="KW-1185">Reference proteome</keyword>
<feature type="domain" description="RRM" evidence="5">
    <location>
        <begin position="1597"/>
        <end position="1674"/>
    </location>
</feature>
<proteinExistence type="predicted"/>
<reference evidence="6" key="1">
    <citation type="submission" date="2022-11" db="EMBL/GenBank/DDBJ databases">
        <title>Centuries of genome instability and evolution in soft-shell clam transmissible cancer (bioRxiv).</title>
        <authorList>
            <person name="Hart S.F.M."/>
            <person name="Yonemitsu M.A."/>
            <person name="Giersch R.M."/>
            <person name="Beal B.F."/>
            <person name="Arriagada G."/>
            <person name="Davis B.W."/>
            <person name="Ostrander E.A."/>
            <person name="Goff S.P."/>
            <person name="Metzger M.J."/>
        </authorList>
    </citation>
    <scope>NUCLEOTIDE SEQUENCE</scope>
    <source>
        <strain evidence="6">MELC-2E11</strain>
        <tissue evidence="6">Siphon/mantle</tissue>
    </source>
</reference>
<feature type="compositionally biased region" description="Basic and acidic residues" evidence="4">
    <location>
        <begin position="1118"/>
        <end position="1160"/>
    </location>
</feature>
<feature type="compositionally biased region" description="Low complexity" evidence="4">
    <location>
        <begin position="530"/>
        <end position="543"/>
    </location>
</feature>
<evidence type="ECO:0000256" key="2">
    <source>
        <dbReference type="ARBA" id="ARBA00022884"/>
    </source>
</evidence>
<dbReference type="PROSITE" id="PS50102">
    <property type="entry name" value="RRM"/>
    <property type="match status" value="3"/>
</dbReference>
<dbReference type="InterPro" id="IPR035979">
    <property type="entry name" value="RBD_domain_sf"/>
</dbReference>
<dbReference type="InterPro" id="IPR000504">
    <property type="entry name" value="RRM_dom"/>
</dbReference>
<feature type="compositionally biased region" description="Basic and acidic residues" evidence="4">
    <location>
        <begin position="1068"/>
        <end position="1092"/>
    </location>
</feature>
<feature type="compositionally biased region" description="Polar residues" evidence="4">
    <location>
        <begin position="512"/>
        <end position="529"/>
    </location>
</feature>
<dbReference type="PANTHER" id="PTHR13976">
    <property type="entry name" value="HETEROGENEOUS NUCLEAR RIBONUCLEOPROTEIN-RELATED"/>
    <property type="match status" value="1"/>
</dbReference>
<evidence type="ECO:0000313" key="6">
    <source>
        <dbReference type="EMBL" id="WAR13145.1"/>
    </source>
</evidence>
<feature type="domain" description="RRM" evidence="5">
    <location>
        <begin position="24"/>
        <end position="97"/>
    </location>
</feature>
<dbReference type="InterPro" id="IPR012677">
    <property type="entry name" value="Nucleotide-bd_a/b_plait_sf"/>
</dbReference>
<name>A0ABY7ET41_MYAAR</name>
<evidence type="ECO:0000256" key="4">
    <source>
        <dbReference type="SAM" id="MobiDB-lite"/>
    </source>
</evidence>
<dbReference type="EMBL" id="CP111019">
    <property type="protein sequence ID" value="WAR13145.1"/>
    <property type="molecule type" value="Genomic_DNA"/>
</dbReference>
<evidence type="ECO:0000256" key="1">
    <source>
        <dbReference type="ARBA" id="ARBA00022737"/>
    </source>
</evidence>
<feature type="compositionally biased region" description="Basic and acidic residues" evidence="4">
    <location>
        <begin position="380"/>
        <end position="463"/>
    </location>
</feature>
<feature type="domain" description="RRM" evidence="5">
    <location>
        <begin position="1731"/>
        <end position="1810"/>
    </location>
</feature>
<feature type="region of interest" description="Disordered" evidence="4">
    <location>
        <begin position="641"/>
        <end position="1445"/>
    </location>
</feature>
<feature type="compositionally biased region" description="Polar residues" evidence="4">
    <location>
        <begin position="693"/>
        <end position="704"/>
    </location>
</feature>
<evidence type="ECO:0000313" key="7">
    <source>
        <dbReference type="Proteomes" id="UP001164746"/>
    </source>
</evidence>
<feature type="compositionally biased region" description="Basic and acidic residues" evidence="4">
    <location>
        <begin position="802"/>
        <end position="852"/>
    </location>
</feature>
<dbReference type="CDD" id="cd00590">
    <property type="entry name" value="RRM_SF"/>
    <property type="match status" value="1"/>
</dbReference>
<protein>
    <submittedName>
        <fullName evidence="6">RB12B-like protein</fullName>
    </submittedName>
</protein>
<feature type="compositionally biased region" description="Basic and acidic residues" evidence="4">
    <location>
        <begin position="895"/>
        <end position="914"/>
    </location>
</feature>
<feature type="compositionally biased region" description="Basic and acidic residues" evidence="4">
    <location>
        <begin position="1167"/>
        <end position="1183"/>
    </location>
</feature>
<dbReference type="InterPro" id="IPR050666">
    <property type="entry name" value="ESRP"/>
</dbReference>
<feature type="compositionally biased region" description="Basic and acidic residues" evidence="4">
    <location>
        <begin position="1211"/>
        <end position="1236"/>
    </location>
</feature>
<dbReference type="CDD" id="cd12254">
    <property type="entry name" value="RRM_hnRNPH_ESRPs_RBM12_like"/>
    <property type="match status" value="1"/>
</dbReference>
<feature type="region of interest" description="Disordered" evidence="4">
    <location>
        <begin position="1688"/>
        <end position="1714"/>
    </location>
</feature>
<dbReference type="SMART" id="SM00360">
    <property type="entry name" value="RRM"/>
    <property type="match status" value="5"/>
</dbReference>
<accession>A0ABY7ET41</accession>
<feature type="compositionally biased region" description="Basic and acidic residues" evidence="4">
    <location>
        <begin position="1425"/>
        <end position="1445"/>
    </location>
</feature>